<comment type="caution">
    <text evidence="2">The sequence shown here is derived from an EMBL/GenBank/DDBJ whole genome shotgun (WGS) entry which is preliminary data.</text>
</comment>
<reference evidence="2 3" key="1">
    <citation type="submission" date="2016-10" db="EMBL/GenBank/DDBJ databases">
        <authorList>
            <person name="Varghese N."/>
            <person name="Submissions S."/>
        </authorList>
    </citation>
    <scope>NUCLEOTIDE SEQUENCE [LARGE SCALE GENOMIC DNA]</scope>
    <source>
        <strain evidence="2 3">CGMCC 1.10941</strain>
    </source>
</reference>
<evidence type="ECO:0000256" key="1">
    <source>
        <dbReference type="SAM" id="SignalP"/>
    </source>
</evidence>
<accession>A0ABY0QSL0</accession>
<protein>
    <recommendedName>
        <fullName evidence="4">Right handed beta helix region</fullName>
    </recommendedName>
</protein>
<keyword evidence="3" id="KW-1185">Reference proteome</keyword>
<name>A0ABY0QSL0_9FLAO</name>
<evidence type="ECO:0000313" key="3">
    <source>
        <dbReference type="Proteomes" id="UP000199242"/>
    </source>
</evidence>
<dbReference type="RefSeq" id="WP_089742937.1">
    <property type="nucleotide sequence ID" value="NZ_FNHD01000005.1"/>
</dbReference>
<evidence type="ECO:0008006" key="4">
    <source>
        <dbReference type="Google" id="ProtNLM"/>
    </source>
</evidence>
<organism evidence="2 3">
    <name type="scientific">Chryseobacterium taihuense</name>
    <dbReference type="NCBI Taxonomy" id="1141221"/>
    <lineage>
        <taxon>Bacteria</taxon>
        <taxon>Pseudomonadati</taxon>
        <taxon>Bacteroidota</taxon>
        <taxon>Flavobacteriia</taxon>
        <taxon>Flavobacteriales</taxon>
        <taxon>Weeksellaceae</taxon>
        <taxon>Chryseobacterium group</taxon>
        <taxon>Chryseobacterium</taxon>
    </lineage>
</organism>
<dbReference type="EMBL" id="FNHD01000005">
    <property type="protein sequence ID" value="SDL73865.1"/>
    <property type="molecule type" value="Genomic_DNA"/>
</dbReference>
<dbReference type="Proteomes" id="UP000199242">
    <property type="component" value="Unassembled WGS sequence"/>
</dbReference>
<dbReference type="SUPFAM" id="SSF51126">
    <property type="entry name" value="Pectin lyase-like"/>
    <property type="match status" value="1"/>
</dbReference>
<gene>
    <name evidence="2" type="ORF">SAMN05216273_105154</name>
</gene>
<keyword evidence="1" id="KW-0732">Signal</keyword>
<dbReference type="PANTHER" id="PTHR41339:SF1">
    <property type="entry name" value="SECRETED PROTEIN"/>
    <property type="match status" value="1"/>
</dbReference>
<sequence>MKKNLLKIILLSLVISTSIHSCSKDEEILPSIVPVGIALNPDNFKGEVKNGETVTLDALINYKLTGSVVIKNGGILVIPAGTRITATEGASSYILVEQGGKIYLNGTSGSPVLFTSENPDSENWGGIVICGKAPVNNGTSGVSEIGNAAYGGTDSGDNSGSLNYVRIEYAGAEISSGKKFNGLSLFGVGNETRIENIATVNNAEDGIEIYGGTVNVSNIVSIANTNHSISYRDGWVGTATNIYTKRKTDGTGNLGLKGINSDLNDNALPKSNPIIRNATFIGGNVGDSIAIKLHKGAGASLDNIVLSNWKTGIMIEGDAAVTYFNGKKKISNILFDNVSTEASLKSSGGTAVTIADSTYIKKPDATGAGKGISTPVWAIGWSGLQQ</sequence>
<evidence type="ECO:0000313" key="2">
    <source>
        <dbReference type="EMBL" id="SDL73865.1"/>
    </source>
</evidence>
<dbReference type="InterPro" id="IPR011050">
    <property type="entry name" value="Pectin_lyase_fold/virulence"/>
</dbReference>
<dbReference type="PANTHER" id="PTHR41339">
    <property type="entry name" value="LIPL48"/>
    <property type="match status" value="1"/>
</dbReference>
<proteinExistence type="predicted"/>
<feature type="chain" id="PRO_5045541976" description="Right handed beta helix region" evidence="1">
    <location>
        <begin position="24"/>
        <end position="386"/>
    </location>
</feature>
<feature type="signal peptide" evidence="1">
    <location>
        <begin position="1"/>
        <end position="23"/>
    </location>
</feature>